<dbReference type="Pfam" id="PF17874">
    <property type="entry name" value="TPR_MalT"/>
    <property type="match status" value="1"/>
</dbReference>
<organism evidence="5 6">
    <name type="scientific">Pseudomonas piscis</name>
    <dbReference type="NCBI Taxonomy" id="2614538"/>
    <lineage>
        <taxon>Bacteria</taxon>
        <taxon>Pseudomonadati</taxon>
        <taxon>Pseudomonadota</taxon>
        <taxon>Gammaproteobacteria</taxon>
        <taxon>Pseudomonadales</taxon>
        <taxon>Pseudomonadaceae</taxon>
        <taxon>Pseudomonas</taxon>
    </lineage>
</organism>
<evidence type="ECO:0000259" key="4">
    <source>
        <dbReference type="PROSITE" id="PS50043"/>
    </source>
</evidence>
<feature type="domain" description="HTH luxR-type" evidence="4">
    <location>
        <begin position="778"/>
        <end position="843"/>
    </location>
</feature>
<dbReference type="RefSeq" id="WP_282878829.1">
    <property type="nucleotide sequence ID" value="NZ_CP133164.1"/>
</dbReference>
<dbReference type="PANTHER" id="PTHR44688:SF16">
    <property type="entry name" value="DNA-BINDING TRANSCRIPTIONAL ACTIVATOR DEVR_DOSR"/>
    <property type="match status" value="1"/>
</dbReference>
<dbReference type="SUPFAM" id="SSF46894">
    <property type="entry name" value="C-terminal effector domain of the bipartite response regulators"/>
    <property type="match status" value="1"/>
</dbReference>
<protein>
    <submittedName>
        <fullName evidence="5">LuxR C-terminal-related transcriptional regulator</fullName>
    </submittedName>
</protein>
<dbReference type="PROSITE" id="PS00622">
    <property type="entry name" value="HTH_LUXR_1"/>
    <property type="match status" value="1"/>
</dbReference>
<dbReference type="InterPro" id="IPR059106">
    <property type="entry name" value="WHD_MalT"/>
</dbReference>
<dbReference type="Proteomes" id="UP001237292">
    <property type="component" value="Chromosome"/>
</dbReference>
<dbReference type="Gene3D" id="1.10.10.10">
    <property type="entry name" value="Winged helix-like DNA-binding domain superfamily/Winged helix DNA-binding domain"/>
    <property type="match status" value="1"/>
</dbReference>
<evidence type="ECO:0000313" key="6">
    <source>
        <dbReference type="Proteomes" id="UP001237292"/>
    </source>
</evidence>
<reference evidence="5 6" key="1">
    <citation type="journal article" date="2023" name="Access Microbiol">
        <title>The genome of a steinernematid-associated Pseudomonas piscis bacterium encodes the biosynthesis of insect toxins.</title>
        <authorList>
            <person name="Awori R.M."/>
            <person name="Hendre P."/>
            <person name="Amugune N.O."/>
        </authorList>
    </citation>
    <scope>NUCLEOTIDE SEQUENCE [LARGE SCALE GENOMIC DNA]</scope>
    <source>
        <strain evidence="5 6">75</strain>
    </source>
</reference>
<dbReference type="CDD" id="cd06170">
    <property type="entry name" value="LuxR_C_like"/>
    <property type="match status" value="1"/>
</dbReference>
<dbReference type="SUPFAM" id="SSF52540">
    <property type="entry name" value="P-loop containing nucleoside triphosphate hydrolases"/>
    <property type="match status" value="1"/>
</dbReference>
<evidence type="ECO:0000256" key="3">
    <source>
        <dbReference type="ARBA" id="ARBA00023163"/>
    </source>
</evidence>
<dbReference type="InterPro" id="IPR041617">
    <property type="entry name" value="TPR_MalT"/>
</dbReference>
<keyword evidence="3" id="KW-0804">Transcription</keyword>
<dbReference type="EMBL" id="CP133164">
    <property type="protein sequence ID" value="WMN18743.1"/>
    <property type="molecule type" value="Genomic_DNA"/>
</dbReference>
<dbReference type="SMART" id="SM00421">
    <property type="entry name" value="HTH_LUXR"/>
    <property type="match status" value="1"/>
</dbReference>
<dbReference type="InterPro" id="IPR027417">
    <property type="entry name" value="P-loop_NTPase"/>
</dbReference>
<dbReference type="Pfam" id="PF00196">
    <property type="entry name" value="GerE"/>
    <property type="match status" value="1"/>
</dbReference>
<dbReference type="InterPro" id="IPR016032">
    <property type="entry name" value="Sig_transdc_resp-reg_C-effctor"/>
</dbReference>
<dbReference type="PRINTS" id="PR00038">
    <property type="entry name" value="HTHLUXR"/>
</dbReference>
<dbReference type="InterPro" id="IPR000792">
    <property type="entry name" value="Tscrpt_reg_LuxR_C"/>
</dbReference>
<proteinExistence type="predicted"/>
<name>A0ABY9NJK9_9PSED</name>
<evidence type="ECO:0000313" key="5">
    <source>
        <dbReference type="EMBL" id="WMN18743.1"/>
    </source>
</evidence>
<gene>
    <name evidence="5" type="ORF">QL104_04870</name>
</gene>
<evidence type="ECO:0000256" key="1">
    <source>
        <dbReference type="ARBA" id="ARBA00023015"/>
    </source>
</evidence>
<dbReference type="PROSITE" id="PS50043">
    <property type="entry name" value="HTH_LUXR_2"/>
    <property type="match status" value="1"/>
</dbReference>
<keyword evidence="2" id="KW-0238">DNA-binding</keyword>
<dbReference type="InterPro" id="IPR011990">
    <property type="entry name" value="TPR-like_helical_dom_sf"/>
</dbReference>
<evidence type="ECO:0000256" key="2">
    <source>
        <dbReference type="ARBA" id="ARBA00023125"/>
    </source>
</evidence>
<sequence>MTVMTRCPERSGFMPRLSSHHVSRQRLSAPLLACAARVRLLCAPAGSGKTALLVECLLQAPVGCRVIWLPLGGTAQAPRQLCRTLATALGLADDTEEAVLQGLLHLDTPLWLFIDDYCRASATDLDLLLDRLLGLDNPQLSWWLGCRRRPQCNWPRLLLDDQLVELAGPALAFSQDDIEQLLRQLPHPLCGQAAGRILQRSGGWCAGVRIALLEGSELASQPCKPGRPNTLLEYLEHELFSVLPEELAQTWQVLAHLPRFNTSLCEHLFGTGEGGQYLRTLQDLGCFIEPWVGGGGWLQVFAPLARLMRDESWPTGRSWHRRACQWFVARQDWQSAFEHALLAEEYEVAVSLLEHLSFEFLFQQHNALLLLQLHERQGAELLLGSPQSVALLVGAMLFAGRFEQAEQCMAQMARFAPQPSAAAQVQLLARWQAQQGWLLHLEGRMEAAREHFHQALAELADSAWVTRLLCLSGLTQQALLGGELDVAQALNRDALCLARAHDALLFEALLELDHAQLLEQRGAPHRAEVLLAQVAERLCAQALRAAPLLGRIALRRGRLALRQGREPQAAGFFHNGLEDCLHSHDKRALYGFIGLAQLAANQRDYAQAFVHLRDAERLMQQRQIPDTVYRGVLLQVSSQFWLQQGRPELAHAALSRVVRHIRGPGALQAPPATLEMIPGIEYLLVLAEVHLGCAREPVARLQRLLEPARINGMQGLETELWLALAEVAHLQGLPELAAEALLAGQALAVRCNLPQAMHELGLRQPAMMPMTSGAEPAREDHDSLLSLRELQVLQLIAQGCSNQQIAERLFISLHTVKTHGRRIHSKLGVERRTQAVARAQALGLMN</sequence>
<dbReference type="SUPFAM" id="SSF48452">
    <property type="entry name" value="TPR-like"/>
    <property type="match status" value="1"/>
</dbReference>
<dbReference type="PANTHER" id="PTHR44688">
    <property type="entry name" value="DNA-BINDING TRANSCRIPTIONAL ACTIVATOR DEVR_DOSR"/>
    <property type="match status" value="1"/>
</dbReference>
<dbReference type="InterPro" id="IPR036388">
    <property type="entry name" value="WH-like_DNA-bd_sf"/>
</dbReference>
<accession>A0ABY9NJK9</accession>
<dbReference type="Gene3D" id="1.25.40.10">
    <property type="entry name" value="Tetratricopeptide repeat domain"/>
    <property type="match status" value="1"/>
</dbReference>
<keyword evidence="6" id="KW-1185">Reference proteome</keyword>
<dbReference type="Pfam" id="PF25873">
    <property type="entry name" value="WHD_MalT"/>
    <property type="match status" value="1"/>
</dbReference>
<keyword evidence="1" id="KW-0805">Transcription regulation</keyword>